<dbReference type="Gene3D" id="1.10.3210.10">
    <property type="entry name" value="Hypothetical protein af1432"/>
    <property type="match status" value="1"/>
</dbReference>
<dbReference type="Pfam" id="PF13023">
    <property type="entry name" value="HD_3"/>
    <property type="match status" value="1"/>
</dbReference>
<proteinExistence type="predicted"/>
<sequence length="177" mass="20264">MELKNLVAILNNLVRTGWMIRGVPRCLAETVSQHTFVAAIVSLVLSEKLVEKGIDIDPYRVVAITLTHDLIEAYIGDIPSNIDKELENCKTAVEKKLVGKMFRSKLIRSLLEEFLKQETMESRIAKLSDRIATYIQAVIYKEQNYNVNDILENMEKIISKYSKEIGYTNILDMIKEV</sequence>
<dbReference type="GO" id="GO:0046872">
    <property type="term" value="F:metal ion binding"/>
    <property type="evidence" value="ECO:0007669"/>
    <property type="project" value="UniProtKB-KW"/>
</dbReference>
<dbReference type="STRING" id="399550.Smar_0593"/>
<evidence type="ECO:0000259" key="3">
    <source>
        <dbReference type="Pfam" id="PF13023"/>
    </source>
</evidence>
<keyword evidence="1" id="KW-0479">Metal-binding</keyword>
<dbReference type="Proteomes" id="UP000000254">
    <property type="component" value="Chromosome"/>
</dbReference>
<dbReference type="HOGENOM" id="CLU_039453_4_2_2"/>
<dbReference type="PANTHER" id="PTHR11845">
    <property type="entry name" value="5'-DEOXYNUCLEOTIDASE HDDC2"/>
    <property type="match status" value="1"/>
</dbReference>
<keyword evidence="5" id="KW-1185">Reference proteome</keyword>
<evidence type="ECO:0000313" key="4">
    <source>
        <dbReference type="EMBL" id="ABN69700.1"/>
    </source>
</evidence>
<dbReference type="GO" id="GO:0002953">
    <property type="term" value="F:5'-deoxynucleotidase activity"/>
    <property type="evidence" value="ECO:0007669"/>
    <property type="project" value="InterPro"/>
</dbReference>
<evidence type="ECO:0000256" key="1">
    <source>
        <dbReference type="ARBA" id="ARBA00022723"/>
    </source>
</evidence>
<dbReference type="InterPro" id="IPR006674">
    <property type="entry name" value="HD_domain"/>
</dbReference>
<accession>A3DM40</accession>
<organism evidence="4 5">
    <name type="scientific">Staphylothermus marinus (strain ATCC 43588 / DSM 3639 / JCM 9404 / F1)</name>
    <dbReference type="NCBI Taxonomy" id="399550"/>
    <lineage>
        <taxon>Archaea</taxon>
        <taxon>Thermoproteota</taxon>
        <taxon>Thermoprotei</taxon>
        <taxon>Desulfurococcales</taxon>
        <taxon>Desulfurococcaceae</taxon>
        <taxon>Staphylothermus</taxon>
    </lineage>
</organism>
<reference evidence="4 5" key="2">
    <citation type="journal article" date="2009" name="Stand. Genomic Sci.">
        <title>Complete genome sequence of Staphylothermus marinus Stetter and Fiala 1986 type strain F1.</title>
        <authorList>
            <person name="Anderson I.J."/>
            <person name="Sun H."/>
            <person name="Lapidus A."/>
            <person name="Copeland A."/>
            <person name="Glavina Del Rio T."/>
            <person name="Tice H."/>
            <person name="Dalin E."/>
            <person name="Lucas S."/>
            <person name="Barry K."/>
            <person name="Land M."/>
            <person name="Richardson P."/>
            <person name="Huber H."/>
            <person name="Kyrpides N.C."/>
        </authorList>
    </citation>
    <scope>NUCLEOTIDE SEQUENCE [LARGE SCALE GENOMIC DNA]</scope>
    <source>
        <strain evidence="5">ATCC 43588 / DSM 3639 / JCM 9404 / F1</strain>
    </source>
</reference>
<dbReference type="OrthoDB" id="46088at2157"/>
<dbReference type="PANTHER" id="PTHR11845:SF13">
    <property type="entry name" value="5'-DEOXYNUCLEOTIDASE HDDC2"/>
    <property type="match status" value="1"/>
</dbReference>
<dbReference type="GeneID" id="4907993"/>
<feature type="domain" description="HD" evidence="3">
    <location>
        <begin position="10"/>
        <end position="150"/>
    </location>
</feature>
<evidence type="ECO:0000313" key="5">
    <source>
        <dbReference type="Proteomes" id="UP000000254"/>
    </source>
</evidence>
<dbReference type="AlphaFoldDB" id="A3DM40"/>
<evidence type="ECO:0000256" key="2">
    <source>
        <dbReference type="ARBA" id="ARBA00022801"/>
    </source>
</evidence>
<dbReference type="KEGG" id="smr:Smar_0593"/>
<dbReference type="InterPro" id="IPR039356">
    <property type="entry name" value="YfbR/HDDC2"/>
</dbReference>
<reference evidence="5" key="1">
    <citation type="journal article" date="2009" name="BMC Genomics">
        <title>The complete genome sequence of Staphylothermus marinus reveals differences in sulfur metabolism among heterotrophic Crenarchaeota.</title>
        <authorList>
            <person name="Anderson I.J."/>
            <person name="Dharmarajan L."/>
            <person name="Rodriguez J."/>
            <person name="Hooper S."/>
            <person name="Porat I."/>
            <person name="Ulrich L.E."/>
            <person name="Elkins J.G."/>
            <person name="Mavromatis K."/>
            <person name="Sun H."/>
            <person name="Land M."/>
            <person name="Lapidus A."/>
            <person name="Lucas S."/>
            <person name="Barry K."/>
            <person name="Huber H."/>
            <person name="Zhulin I.B."/>
            <person name="Whitman W.B."/>
            <person name="Mukhopadhyay B."/>
            <person name="Woese C."/>
            <person name="Bristow J."/>
            <person name="Kyrpides N."/>
        </authorList>
    </citation>
    <scope>NUCLEOTIDE SEQUENCE [LARGE SCALE GENOMIC DNA]</scope>
    <source>
        <strain evidence="5">ATCC 43588 / DSM 3639 / JCM 9404 / F1</strain>
    </source>
</reference>
<dbReference type="SUPFAM" id="SSF109604">
    <property type="entry name" value="HD-domain/PDEase-like"/>
    <property type="match status" value="1"/>
</dbReference>
<protein>
    <recommendedName>
        <fullName evidence="3">HD domain-containing protein</fullName>
    </recommendedName>
</protein>
<dbReference type="EMBL" id="CP000575">
    <property type="protein sequence ID" value="ABN69700.1"/>
    <property type="molecule type" value="Genomic_DNA"/>
</dbReference>
<keyword evidence="2" id="KW-0378">Hydrolase</keyword>
<dbReference type="RefSeq" id="WP_011838891.1">
    <property type="nucleotide sequence ID" value="NC_009033.1"/>
</dbReference>
<dbReference type="eggNOG" id="arCOG04311">
    <property type="taxonomic scope" value="Archaea"/>
</dbReference>
<name>A3DM40_STAMF</name>
<gene>
    <name evidence="4" type="ordered locus">Smar_0593</name>
</gene>